<dbReference type="Gene3D" id="3.40.50.880">
    <property type="match status" value="1"/>
</dbReference>
<protein>
    <submittedName>
        <fullName evidence="2">DJ-1/PfpI family protein</fullName>
    </submittedName>
</protein>
<feature type="domain" description="DJ-1/PfpI" evidence="1">
    <location>
        <begin position="5"/>
        <end position="165"/>
    </location>
</feature>
<dbReference type="RefSeq" id="WP_144092064.1">
    <property type="nucleotide sequence ID" value="NZ_VMHM01000010.1"/>
</dbReference>
<reference evidence="2 3" key="1">
    <citation type="submission" date="2019-07" db="EMBL/GenBank/DDBJ databases">
        <title>Gilliamella genomes.</title>
        <authorList>
            <person name="Zheng H."/>
        </authorList>
    </citation>
    <scope>NUCLEOTIDE SEQUENCE [LARGE SCALE GENOMIC DNA]</scope>
    <source>
        <strain evidence="2 3">W8127</strain>
    </source>
</reference>
<evidence type="ECO:0000259" key="1">
    <source>
        <dbReference type="Pfam" id="PF01965"/>
    </source>
</evidence>
<dbReference type="CDD" id="cd03135">
    <property type="entry name" value="GATase1_DJ-1"/>
    <property type="match status" value="1"/>
</dbReference>
<dbReference type="EMBL" id="VMHM01000010">
    <property type="protein sequence ID" value="TSJ98480.1"/>
    <property type="molecule type" value="Genomic_DNA"/>
</dbReference>
<organism evidence="2 3">
    <name type="scientific">Gilliamella apicola</name>
    <dbReference type="NCBI Taxonomy" id="1196095"/>
    <lineage>
        <taxon>Bacteria</taxon>
        <taxon>Pseudomonadati</taxon>
        <taxon>Pseudomonadota</taxon>
        <taxon>Gammaproteobacteria</taxon>
        <taxon>Orbales</taxon>
        <taxon>Orbaceae</taxon>
        <taxon>Gilliamella</taxon>
    </lineage>
</organism>
<dbReference type="AlphaFoldDB" id="A0A556SBF9"/>
<dbReference type="GO" id="GO:0005737">
    <property type="term" value="C:cytoplasm"/>
    <property type="evidence" value="ECO:0007669"/>
    <property type="project" value="TreeGrafter"/>
</dbReference>
<dbReference type="Proteomes" id="UP000319483">
    <property type="component" value="Unassembled WGS sequence"/>
</dbReference>
<dbReference type="PANTHER" id="PTHR48094:SF12">
    <property type="entry name" value="PARKINSON DISEASE PROTEIN 7 HOMOLOG"/>
    <property type="match status" value="1"/>
</dbReference>
<dbReference type="InterPro" id="IPR002818">
    <property type="entry name" value="DJ-1/PfpI"/>
</dbReference>
<gene>
    <name evidence="2" type="ORF">FPQ15_08180</name>
</gene>
<dbReference type="InterPro" id="IPR029062">
    <property type="entry name" value="Class_I_gatase-like"/>
</dbReference>
<name>A0A556SBF9_9GAMM</name>
<accession>A0A556SBF9</accession>
<comment type="caution">
    <text evidence="2">The sequence shown here is derived from an EMBL/GenBank/DDBJ whole genome shotgun (WGS) entry which is preliminary data.</text>
</comment>
<dbReference type="Pfam" id="PF01965">
    <property type="entry name" value="DJ-1_PfpI"/>
    <property type="match status" value="1"/>
</dbReference>
<proteinExistence type="predicted"/>
<dbReference type="PANTHER" id="PTHR48094">
    <property type="entry name" value="PROTEIN/NUCLEIC ACID DEGLYCASE DJ-1-RELATED"/>
    <property type="match status" value="1"/>
</dbReference>
<sequence length="187" mass="20787">MTVPKVAILLAEGFEEAEAIIIYNALCRLKIEVHLLACQNQIIVTSYHNIEMKAHALLMEKQSTLYDAIILPGGPDGTINLGKNPDVIQFIQSHDAAGKWICPICSAAVKVLNKNNLLKGRKYVCSGDLYKYAHDGVFVDQNIVLDKNLFSGKGLGMAFKFAFTLGELLNIDKKEVKFQAEHIYISY</sequence>
<dbReference type="InterPro" id="IPR050325">
    <property type="entry name" value="Prot/Nucl_acid_deglycase"/>
</dbReference>
<evidence type="ECO:0000313" key="2">
    <source>
        <dbReference type="EMBL" id="TSJ98480.1"/>
    </source>
</evidence>
<evidence type="ECO:0000313" key="3">
    <source>
        <dbReference type="Proteomes" id="UP000319483"/>
    </source>
</evidence>
<dbReference type="SUPFAM" id="SSF52317">
    <property type="entry name" value="Class I glutamine amidotransferase-like"/>
    <property type="match status" value="1"/>
</dbReference>